<accession>A0ABQ1NYN1</accession>
<feature type="active site" evidence="1">
    <location>
        <position position="413"/>
    </location>
</feature>
<dbReference type="SUPFAM" id="SSF50156">
    <property type="entry name" value="PDZ domain-like"/>
    <property type="match status" value="1"/>
</dbReference>
<dbReference type="InterPro" id="IPR014721">
    <property type="entry name" value="Ribsml_uS5_D2-typ_fold_subgr"/>
</dbReference>
<dbReference type="InterPro" id="IPR036034">
    <property type="entry name" value="PDZ_sf"/>
</dbReference>
<comment type="catalytic activity">
    <reaction evidence="1">
        <text>Hydrolysis of proteins in presence of ATP.</text>
        <dbReference type="EC" id="3.4.21.53"/>
    </reaction>
</comment>
<protein>
    <recommendedName>
        <fullName evidence="1">endopeptidase La</fullName>
        <ecNumber evidence="1">3.4.21.53</ecNumber>
    </recommendedName>
</protein>
<evidence type="ECO:0000313" key="4">
    <source>
        <dbReference type="EMBL" id="GGC87793.1"/>
    </source>
</evidence>
<dbReference type="Pfam" id="PF05362">
    <property type="entry name" value="Lon_C"/>
    <property type="match status" value="1"/>
</dbReference>
<dbReference type="InterPro" id="IPR020568">
    <property type="entry name" value="Ribosomal_Su5_D2-typ_SF"/>
</dbReference>
<dbReference type="InterPro" id="IPR008269">
    <property type="entry name" value="Lon_proteolytic"/>
</dbReference>
<sequence length="474" mass="46988">MVARSGRPVDAFTLPAAGPRCLPEAVPFAAGGAGNSTAMGAAVRDGRAAAPATGGTLWGALSRRADHPGAAGTTITGADEDPPPVSSDQRAGASPAARPDDVAVGPGTAGGDPRRRGPLAAALGGLRSRRRPTPLGASTTVAVLCTALALALPAPFVAESPGPTFNTVGTVDGHRLITVDGRASYPTTGNLDLTTVYVNGGPNGALNAVDALGAWLDPTRSVVPTELLYPPDVTAEQVEQSNSAAMTSSQQEAVAAALAHEKIAFDRTLTVANVVDGTPAAGRLRDGDVLETVGGRAVTGIEDVRSAVAAAAGSPVALRVRNDGATRTERVTPAQGEGGTWQLGVQLAATYRFPFSVTIALDNVGGPSAGMMFALGIIDTITPGALAGGRHIAGTGTISADGTVGAIGGIAQKMEGAQDAGAQLFLAPGANCSDVVGHVPDGLRVVRVDTLAGAVRAVETAAAGGDLGALPRCG</sequence>
<dbReference type="InterPro" id="IPR027065">
    <property type="entry name" value="Lon_Prtase"/>
</dbReference>
<dbReference type="SUPFAM" id="SSF54211">
    <property type="entry name" value="Ribosomal protein S5 domain 2-like"/>
    <property type="match status" value="1"/>
</dbReference>
<evidence type="ECO:0000256" key="1">
    <source>
        <dbReference type="PROSITE-ProRule" id="PRU01122"/>
    </source>
</evidence>
<reference evidence="5" key="1">
    <citation type="journal article" date="2019" name="Int. J. Syst. Evol. Microbiol.">
        <title>The Global Catalogue of Microorganisms (GCM) 10K type strain sequencing project: providing services to taxonomists for standard genome sequencing and annotation.</title>
        <authorList>
            <consortium name="The Broad Institute Genomics Platform"/>
            <consortium name="The Broad Institute Genome Sequencing Center for Infectious Disease"/>
            <person name="Wu L."/>
            <person name="Ma J."/>
        </authorList>
    </citation>
    <scope>NUCLEOTIDE SEQUENCE [LARGE SCALE GENOMIC DNA]</scope>
    <source>
        <strain evidence="5">CGMCC 1.15480</strain>
    </source>
</reference>
<keyword evidence="1" id="KW-0720">Serine protease</keyword>
<gene>
    <name evidence="4" type="ORF">GCM10011512_13430</name>
</gene>
<dbReference type="Gene3D" id="2.30.42.10">
    <property type="match status" value="1"/>
</dbReference>
<name>A0ABQ1NYN1_9MICC</name>
<dbReference type="PROSITE" id="PS51786">
    <property type="entry name" value="LON_PROTEOLYTIC"/>
    <property type="match status" value="1"/>
</dbReference>
<keyword evidence="1" id="KW-0378">Hydrolase</keyword>
<dbReference type="EC" id="3.4.21.53" evidence="1"/>
<evidence type="ECO:0000259" key="3">
    <source>
        <dbReference type="PROSITE" id="PS51786"/>
    </source>
</evidence>
<dbReference type="EMBL" id="BMJI01000005">
    <property type="protein sequence ID" value="GGC87793.1"/>
    <property type="molecule type" value="Genomic_DNA"/>
</dbReference>
<feature type="region of interest" description="Disordered" evidence="2">
    <location>
        <begin position="59"/>
        <end position="134"/>
    </location>
</feature>
<comment type="caution">
    <text evidence="4">The sequence shown here is derived from an EMBL/GenBank/DDBJ whole genome shotgun (WGS) entry which is preliminary data.</text>
</comment>
<dbReference type="Gene3D" id="3.30.230.10">
    <property type="match status" value="1"/>
</dbReference>
<dbReference type="Pfam" id="PF17820">
    <property type="entry name" value="PDZ_6"/>
    <property type="match status" value="1"/>
</dbReference>
<comment type="similarity">
    <text evidence="1">Belongs to the peptidase S16 family.</text>
</comment>
<keyword evidence="5" id="KW-1185">Reference proteome</keyword>
<evidence type="ECO:0000313" key="5">
    <source>
        <dbReference type="Proteomes" id="UP000597761"/>
    </source>
</evidence>
<dbReference type="InterPro" id="IPR041489">
    <property type="entry name" value="PDZ_6"/>
</dbReference>
<dbReference type="PANTHER" id="PTHR10046">
    <property type="entry name" value="ATP DEPENDENT LON PROTEASE FAMILY MEMBER"/>
    <property type="match status" value="1"/>
</dbReference>
<proteinExistence type="inferred from homology"/>
<feature type="active site" evidence="1">
    <location>
        <position position="368"/>
    </location>
</feature>
<organism evidence="4 5">
    <name type="scientific">Tersicoccus solisilvae</name>
    <dbReference type="NCBI Taxonomy" id="1882339"/>
    <lineage>
        <taxon>Bacteria</taxon>
        <taxon>Bacillati</taxon>
        <taxon>Actinomycetota</taxon>
        <taxon>Actinomycetes</taxon>
        <taxon>Micrococcales</taxon>
        <taxon>Micrococcaceae</taxon>
        <taxon>Tersicoccus</taxon>
    </lineage>
</organism>
<evidence type="ECO:0000256" key="2">
    <source>
        <dbReference type="SAM" id="MobiDB-lite"/>
    </source>
</evidence>
<feature type="domain" description="Lon proteolytic" evidence="3">
    <location>
        <begin position="363"/>
        <end position="461"/>
    </location>
</feature>
<dbReference type="Proteomes" id="UP000597761">
    <property type="component" value="Unassembled WGS sequence"/>
</dbReference>
<keyword evidence="1" id="KW-0645">Protease</keyword>